<evidence type="ECO:0000256" key="7">
    <source>
        <dbReference type="PROSITE-ProRule" id="PRU10010"/>
    </source>
</evidence>
<comment type="subcellular location">
    <subcellularLocation>
        <location evidence="6">Cytoplasm</location>
    </subcellularLocation>
</comment>
<dbReference type="InterPro" id="IPR000534">
    <property type="entry name" value="Semialdehyde_DH_NAD-bd"/>
</dbReference>
<comment type="catalytic activity">
    <reaction evidence="6">
        <text>N-acetyl-L-glutamate 5-semialdehyde + phosphate + NADP(+) = N-acetyl-L-glutamyl 5-phosphate + NADPH + H(+)</text>
        <dbReference type="Rhea" id="RHEA:21588"/>
        <dbReference type="ChEBI" id="CHEBI:15378"/>
        <dbReference type="ChEBI" id="CHEBI:29123"/>
        <dbReference type="ChEBI" id="CHEBI:43474"/>
        <dbReference type="ChEBI" id="CHEBI:57783"/>
        <dbReference type="ChEBI" id="CHEBI:57936"/>
        <dbReference type="ChEBI" id="CHEBI:58349"/>
        <dbReference type="EC" id="1.2.1.38"/>
    </reaction>
</comment>
<evidence type="ECO:0000313" key="9">
    <source>
        <dbReference type="EMBL" id="MET3527440.1"/>
    </source>
</evidence>
<organism evidence="9 10">
    <name type="scientific">Phenylobacterium koreense</name>
    <dbReference type="NCBI Taxonomy" id="266125"/>
    <lineage>
        <taxon>Bacteria</taxon>
        <taxon>Pseudomonadati</taxon>
        <taxon>Pseudomonadota</taxon>
        <taxon>Alphaproteobacteria</taxon>
        <taxon>Caulobacterales</taxon>
        <taxon>Caulobacteraceae</taxon>
        <taxon>Phenylobacterium</taxon>
    </lineage>
</organism>
<dbReference type="Proteomes" id="UP001549110">
    <property type="component" value="Unassembled WGS sequence"/>
</dbReference>
<comment type="similarity">
    <text evidence="6">Belongs to the NAGSA dehydrogenase family. Type 2 subfamily.</text>
</comment>
<protein>
    <recommendedName>
        <fullName evidence="6">N-acetyl-gamma-glutamyl-phosphate reductase</fullName>
        <shortName evidence="6">AGPR</shortName>
        <ecNumber evidence="6">1.2.1.38</ecNumber>
    </recommendedName>
    <alternativeName>
        <fullName evidence="6">N-acetyl-glutamate semialdehyde dehydrogenase</fullName>
        <shortName evidence="6">NAGSA dehydrogenase</shortName>
    </alternativeName>
</protein>
<evidence type="ECO:0000313" key="10">
    <source>
        <dbReference type="Proteomes" id="UP001549110"/>
    </source>
</evidence>
<keyword evidence="4 6" id="KW-0521">NADP</keyword>
<proteinExistence type="inferred from homology"/>
<dbReference type="PROSITE" id="PS01224">
    <property type="entry name" value="ARGC"/>
    <property type="match status" value="1"/>
</dbReference>
<dbReference type="InterPro" id="IPR036291">
    <property type="entry name" value="NAD(P)-bd_dom_sf"/>
</dbReference>
<name>A0ABV2EK61_9CAUL</name>
<dbReference type="CDD" id="cd23935">
    <property type="entry name" value="AGPR_2_C"/>
    <property type="match status" value="1"/>
</dbReference>
<dbReference type="SMART" id="SM00859">
    <property type="entry name" value="Semialdhyde_dh"/>
    <property type="match status" value="1"/>
</dbReference>
<comment type="caution">
    <text evidence="9">The sequence shown here is derived from an EMBL/GenBank/DDBJ whole genome shotgun (WGS) entry which is preliminary data.</text>
</comment>
<evidence type="ECO:0000259" key="8">
    <source>
        <dbReference type="SMART" id="SM00859"/>
    </source>
</evidence>
<evidence type="ECO:0000256" key="1">
    <source>
        <dbReference type="ARBA" id="ARBA00022490"/>
    </source>
</evidence>
<dbReference type="Gene3D" id="3.40.50.720">
    <property type="entry name" value="NAD(P)-binding Rossmann-like Domain"/>
    <property type="match status" value="1"/>
</dbReference>
<keyword evidence="10" id="KW-1185">Reference proteome</keyword>
<dbReference type="InterPro" id="IPR058924">
    <property type="entry name" value="AGPR_dimerisation_dom"/>
</dbReference>
<keyword evidence="2 6" id="KW-0055">Arginine biosynthesis</keyword>
<keyword evidence="1 6" id="KW-0963">Cytoplasm</keyword>
<sequence>MAHTVFIDGEAGTTGLQIRQRLEGRRDLEVVSIDPARRKDAAARAELLNSVDAVVLCLPDEAAKEAVSLISSNAVKVVDASTAYRTAPGWTYGFAEMDKAQRGAIAESTRVSNPGCYPTGFIGLVRPLTAAGLLPRDWPVTVNAISGYSGGGKGLIAEFEGDEPATDAFRTYGLTLQHKHLGEMQVYGGLEHPPLFAPAVGRYAQGMIVEVPLQLWSLPGQPNPEDLRSALAAAYEGETFVEVASAEECASLQKARAGAAGHVAELDPEALNGSNRMRLFVFGNAERKQARLVALLDNLGKGASGAAVQNLNIMLGLPEGSGL</sequence>
<keyword evidence="3 6" id="KW-0028">Amino-acid biosynthesis</keyword>
<feature type="active site" evidence="6 7">
    <location>
        <position position="116"/>
    </location>
</feature>
<feature type="domain" description="Semialdehyde dehydrogenase NAD-binding" evidence="8">
    <location>
        <begin position="4"/>
        <end position="105"/>
    </location>
</feature>
<dbReference type="Pfam" id="PF22698">
    <property type="entry name" value="Semialdhyde_dhC_1"/>
    <property type="match status" value="1"/>
</dbReference>
<accession>A0ABV2EK61</accession>
<dbReference type="SUPFAM" id="SSF55347">
    <property type="entry name" value="Glyceraldehyde-3-phosphate dehydrogenase-like, C-terminal domain"/>
    <property type="match status" value="1"/>
</dbReference>
<dbReference type="Gene3D" id="3.30.360.10">
    <property type="entry name" value="Dihydrodipicolinate Reductase, domain 2"/>
    <property type="match status" value="1"/>
</dbReference>
<dbReference type="EC" id="1.2.1.38" evidence="6"/>
<evidence type="ECO:0000256" key="2">
    <source>
        <dbReference type="ARBA" id="ARBA00022571"/>
    </source>
</evidence>
<dbReference type="GO" id="GO:0003942">
    <property type="term" value="F:N-acetyl-gamma-glutamyl-phosphate reductase activity"/>
    <property type="evidence" value="ECO:0007669"/>
    <property type="project" value="UniProtKB-EC"/>
</dbReference>
<comment type="pathway">
    <text evidence="6">Amino-acid biosynthesis; L-arginine biosynthesis; N(2)-acetyl-L-ornithine from L-glutamate: step 3/4.</text>
</comment>
<dbReference type="HAMAP" id="MF_01110">
    <property type="entry name" value="ArgC_type2"/>
    <property type="match status" value="1"/>
</dbReference>
<dbReference type="InterPro" id="IPR050085">
    <property type="entry name" value="AGPR"/>
</dbReference>
<comment type="function">
    <text evidence="6">Catalyzes the NADPH-dependent reduction of N-acetyl-5-glutamyl phosphate to yield N-acetyl-L-glutamate 5-semialdehyde.</text>
</comment>
<dbReference type="EMBL" id="JBEPLU010000002">
    <property type="protein sequence ID" value="MET3527440.1"/>
    <property type="molecule type" value="Genomic_DNA"/>
</dbReference>
<dbReference type="NCBIfam" id="TIGR01851">
    <property type="entry name" value="argC_other"/>
    <property type="match status" value="1"/>
</dbReference>
<dbReference type="PANTHER" id="PTHR32338">
    <property type="entry name" value="N-ACETYL-GAMMA-GLUTAMYL-PHOSPHATE REDUCTASE, CHLOROPLASTIC-RELATED-RELATED"/>
    <property type="match status" value="1"/>
</dbReference>
<evidence type="ECO:0000256" key="4">
    <source>
        <dbReference type="ARBA" id="ARBA00022857"/>
    </source>
</evidence>
<evidence type="ECO:0000256" key="3">
    <source>
        <dbReference type="ARBA" id="ARBA00022605"/>
    </source>
</evidence>
<dbReference type="InterPro" id="IPR023013">
    <property type="entry name" value="AGPR_AS"/>
</dbReference>
<evidence type="ECO:0000256" key="5">
    <source>
        <dbReference type="ARBA" id="ARBA00023002"/>
    </source>
</evidence>
<evidence type="ECO:0000256" key="6">
    <source>
        <dbReference type="HAMAP-Rule" id="MF_01110"/>
    </source>
</evidence>
<dbReference type="InterPro" id="IPR010136">
    <property type="entry name" value="AGPR_type-2"/>
</dbReference>
<dbReference type="Pfam" id="PF01118">
    <property type="entry name" value="Semialdhyde_dh"/>
    <property type="match status" value="1"/>
</dbReference>
<keyword evidence="5 6" id="KW-0560">Oxidoreductase</keyword>
<dbReference type="PANTHER" id="PTHR32338:SF10">
    <property type="entry name" value="N-ACETYL-GAMMA-GLUTAMYL-PHOSPHATE REDUCTASE, CHLOROPLASTIC-RELATED"/>
    <property type="match status" value="1"/>
</dbReference>
<reference evidence="9 10" key="1">
    <citation type="submission" date="2024-06" db="EMBL/GenBank/DDBJ databases">
        <title>Genomic Encyclopedia of Type Strains, Phase IV (KMG-IV): sequencing the most valuable type-strain genomes for metagenomic binning, comparative biology and taxonomic classification.</title>
        <authorList>
            <person name="Goeker M."/>
        </authorList>
    </citation>
    <scope>NUCLEOTIDE SEQUENCE [LARGE SCALE GENOMIC DNA]</scope>
    <source>
        <strain evidence="9 10">DSM 17809</strain>
    </source>
</reference>
<gene>
    <name evidence="6" type="primary">argC</name>
    <name evidence="9" type="ORF">ABID41_002558</name>
</gene>
<dbReference type="SUPFAM" id="SSF51735">
    <property type="entry name" value="NAD(P)-binding Rossmann-fold domains"/>
    <property type="match status" value="1"/>
</dbReference>